<evidence type="ECO:0000313" key="1">
    <source>
        <dbReference type="EMBL" id="CAK7926918.1"/>
    </source>
</evidence>
<organism evidence="1 2">
    <name type="scientific">Peronospora matthiolae</name>
    <dbReference type="NCBI Taxonomy" id="2874970"/>
    <lineage>
        <taxon>Eukaryota</taxon>
        <taxon>Sar</taxon>
        <taxon>Stramenopiles</taxon>
        <taxon>Oomycota</taxon>
        <taxon>Peronosporomycetes</taxon>
        <taxon>Peronosporales</taxon>
        <taxon>Peronosporaceae</taxon>
        <taxon>Peronospora</taxon>
    </lineage>
</organism>
<name>A0AAV1TYZ6_9STRA</name>
<gene>
    <name evidence="1" type="ORF">PM001_LOCUS12068</name>
</gene>
<proteinExistence type="predicted"/>
<dbReference type="EMBL" id="CAKLBY020000103">
    <property type="protein sequence ID" value="CAK7926918.1"/>
    <property type="molecule type" value="Genomic_DNA"/>
</dbReference>
<dbReference type="Proteomes" id="UP001162060">
    <property type="component" value="Unassembled WGS sequence"/>
</dbReference>
<evidence type="ECO:0000313" key="2">
    <source>
        <dbReference type="Proteomes" id="UP001162060"/>
    </source>
</evidence>
<accession>A0AAV1TYZ6</accession>
<protein>
    <submittedName>
        <fullName evidence="1">Uncharacterized protein</fullName>
    </submittedName>
</protein>
<comment type="caution">
    <text evidence="1">The sequence shown here is derived from an EMBL/GenBank/DDBJ whole genome shotgun (WGS) entry which is preliminary data.</text>
</comment>
<dbReference type="AlphaFoldDB" id="A0AAV1TYZ6"/>
<sequence>MDGLTAEKGEEGKCLAMLQAKCLILLHLGIQQNQDFLTSFVQKDGLVLVEETLGTIAELLNAGHSLLLSESLENKLSAFDMYLTQCAFNSCKLMIEIALEFGADCFQTCSDDDESNNEMDGSQVSTTLFQLFRGLLRHSNCRQQLLTYFTTSDSTQYTIFLRRMTKLFTMFPDKVISVSGELETETTIACFVSEILLLLFQSAAREANDTVLIDEHELFTHLLPAVVQLVYSDKKNMNGQAADNCLKLLHVVLLDFDYDDEKGEYELYDPFIRSILLPYLSETLRRHDTMDESIWNLSSELLFGLLSSDTALVSEAESLDLVSMIVNVLCVPVTFTSLPSNSVQLVQILMESADVELDSATRVRHRPEVW</sequence>
<reference evidence="1" key="1">
    <citation type="submission" date="2024-01" db="EMBL/GenBank/DDBJ databases">
        <authorList>
            <person name="Webb A."/>
        </authorList>
    </citation>
    <scope>NUCLEOTIDE SEQUENCE</scope>
    <source>
        <strain evidence="1">Pm1</strain>
    </source>
</reference>